<dbReference type="HOGENOM" id="CLU_028634_2_0_1"/>
<dbReference type="EMBL" id="DS985246">
    <property type="protein sequence ID" value="EDV24241.1"/>
    <property type="molecule type" value="Genomic_DNA"/>
</dbReference>
<evidence type="ECO:0000259" key="14">
    <source>
        <dbReference type="PROSITE" id="PS50016"/>
    </source>
</evidence>
<feature type="region of interest" description="Disordered" evidence="13">
    <location>
        <begin position="286"/>
        <end position="308"/>
    </location>
</feature>
<evidence type="ECO:0000256" key="2">
    <source>
        <dbReference type="ARBA" id="ARBA00006097"/>
    </source>
</evidence>
<evidence type="ECO:0000256" key="5">
    <source>
        <dbReference type="ARBA" id="ARBA00022737"/>
    </source>
</evidence>
<dbReference type="GO" id="GO:0007399">
    <property type="term" value="P:nervous system development"/>
    <property type="evidence" value="ECO:0007669"/>
    <property type="project" value="UniProtKB-KW"/>
</dbReference>
<dbReference type="RefSeq" id="XP_002113767.1">
    <property type="nucleotide sequence ID" value="XM_002113731.1"/>
</dbReference>
<dbReference type="GO" id="GO:0071564">
    <property type="term" value="C:npBAF complex"/>
    <property type="evidence" value="ECO:0007669"/>
    <property type="project" value="InterPro"/>
</dbReference>
<dbReference type="CDD" id="cd15528">
    <property type="entry name" value="PHD1_PHF10"/>
    <property type="match status" value="1"/>
</dbReference>
<reference evidence="15 16" key="1">
    <citation type="journal article" date="2008" name="Nature">
        <title>The Trichoplax genome and the nature of placozoans.</title>
        <authorList>
            <person name="Srivastava M."/>
            <person name="Begovic E."/>
            <person name="Chapman J."/>
            <person name="Putnam N.H."/>
            <person name="Hellsten U."/>
            <person name="Kawashima T."/>
            <person name="Kuo A."/>
            <person name="Mitros T."/>
            <person name="Salamov A."/>
            <person name="Carpenter M.L."/>
            <person name="Signorovitch A.Y."/>
            <person name="Moreno M.A."/>
            <person name="Kamm K."/>
            <person name="Grimwood J."/>
            <person name="Schmutz J."/>
            <person name="Shapiro H."/>
            <person name="Grigoriev I.V."/>
            <person name="Buss L.W."/>
            <person name="Schierwater B."/>
            <person name="Dellaporta S.L."/>
            <person name="Rokhsar D.S."/>
        </authorList>
    </citation>
    <scope>NUCLEOTIDE SEQUENCE [LARGE SCALE GENOMIC DNA]</scope>
    <source>
        <strain evidence="15 16">Grell-BS-1999</strain>
    </source>
</reference>
<accession>B3RZP6</accession>
<feature type="compositionally biased region" description="Basic and acidic residues" evidence="13">
    <location>
        <begin position="244"/>
        <end position="257"/>
    </location>
</feature>
<dbReference type="SUPFAM" id="SSF57903">
    <property type="entry name" value="FYVE/PHD zinc finger"/>
    <property type="match status" value="2"/>
</dbReference>
<keyword evidence="16" id="KW-1185">Reference proteome</keyword>
<dbReference type="FunFam" id="3.30.40.10:FF:000202">
    <property type="entry name" value="PHD finger protein 10 isoform X1"/>
    <property type="match status" value="1"/>
</dbReference>
<keyword evidence="10" id="KW-0804">Transcription</keyword>
<gene>
    <name evidence="15" type="ORF">TRIADDRAFT_26973</name>
</gene>
<dbReference type="OMA" id="NRNVYIM"/>
<dbReference type="CTD" id="6754980"/>
<dbReference type="CDD" id="cd15529">
    <property type="entry name" value="PHD2_PHF10"/>
    <property type="match status" value="1"/>
</dbReference>
<evidence type="ECO:0000256" key="3">
    <source>
        <dbReference type="ARBA" id="ARBA00016995"/>
    </source>
</evidence>
<comment type="subcellular location">
    <subcellularLocation>
        <location evidence="1">Nucleus</location>
    </subcellularLocation>
</comment>
<evidence type="ECO:0000256" key="4">
    <source>
        <dbReference type="ARBA" id="ARBA00022723"/>
    </source>
</evidence>
<evidence type="ECO:0000256" key="6">
    <source>
        <dbReference type="ARBA" id="ARBA00022771"/>
    </source>
</evidence>
<comment type="similarity">
    <text evidence="2">Belongs to the SAYP family.</text>
</comment>
<keyword evidence="5" id="KW-0677">Repeat</keyword>
<dbReference type="STRING" id="10228.B3RZP6"/>
<dbReference type="InterPro" id="IPR019787">
    <property type="entry name" value="Znf_PHD-finger"/>
</dbReference>
<feature type="compositionally biased region" description="Polar residues" evidence="13">
    <location>
        <begin position="290"/>
        <end position="305"/>
    </location>
</feature>
<dbReference type="InterPro" id="IPR038045">
    <property type="entry name" value="PHF10_PHD_finger_1"/>
</dbReference>
<evidence type="ECO:0000256" key="10">
    <source>
        <dbReference type="ARBA" id="ARBA00023163"/>
    </source>
</evidence>
<dbReference type="Pfam" id="PF00628">
    <property type="entry name" value="PHD"/>
    <property type="match status" value="1"/>
</dbReference>
<keyword evidence="11" id="KW-0539">Nucleus</keyword>
<protein>
    <recommendedName>
        <fullName evidence="3">PHD finger protein 10</fullName>
    </recommendedName>
</protein>
<evidence type="ECO:0000313" key="15">
    <source>
        <dbReference type="EMBL" id="EDV24241.1"/>
    </source>
</evidence>
<dbReference type="SMART" id="SM00249">
    <property type="entry name" value="PHD"/>
    <property type="match status" value="2"/>
</dbReference>
<keyword evidence="9" id="KW-0805">Transcription regulation</keyword>
<evidence type="ECO:0000256" key="8">
    <source>
        <dbReference type="ARBA" id="ARBA00022902"/>
    </source>
</evidence>
<keyword evidence="8" id="KW-0524">Neurogenesis</keyword>
<organism evidence="15 16">
    <name type="scientific">Trichoplax adhaerens</name>
    <name type="common">Trichoplax reptans</name>
    <dbReference type="NCBI Taxonomy" id="10228"/>
    <lineage>
        <taxon>Eukaryota</taxon>
        <taxon>Metazoa</taxon>
        <taxon>Placozoa</taxon>
        <taxon>Uniplacotomia</taxon>
        <taxon>Trichoplacea</taxon>
        <taxon>Trichoplacidae</taxon>
        <taxon>Trichoplax</taxon>
    </lineage>
</organism>
<dbReference type="KEGG" id="tad:TRIADDRAFT_26973"/>
<dbReference type="eggNOG" id="KOG1512">
    <property type="taxonomic scope" value="Eukaryota"/>
</dbReference>
<evidence type="ECO:0000313" key="16">
    <source>
        <dbReference type="Proteomes" id="UP000009022"/>
    </source>
</evidence>
<feature type="region of interest" description="Disordered" evidence="13">
    <location>
        <begin position="235"/>
        <end position="261"/>
    </location>
</feature>
<dbReference type="GeneID" id="6754980"/>
<sequence>MHGKANRKASRKEAKKSNRKVKLPFFEYQWPPSSGNYYALQSLLSRFLDEPTFHQRYLSLNRRRIGLKERQHLREIGLLDNKPLAKIVAIQCNFKLIEVMQNEYPDRYREYAKSSKIAAPMSSSRAAEKPRRQTSSANNLSNLSKQQVIFNEAVYHAAEFNSQLAKERREERGCYFDIQTQRVHVPANTTLRLHPDYTRKGGYPVAILSGQYSDSFYRYTPEQLKAMPVKTVLKLPFDPNTNSHPDHNSTESNHEEDSNQTFSAASNYSNKTMDSDRSRNQPQELIHTPLKTSQNGLSRNSSSDHIGNARGKLAANKTVSTNSCGVCFASEYVNDLGEIEELIKCSQCGSLTHPTCLELTPEMVKVIQTYHWQCMDCKTCTACSDPYDEDKMMFCDRCDRGYHTFCVGLDSIPSGNWICPSCTQHSGNKNANSYQMAPSKKRK</sequence>
<dbReference type="PANTHER" id="PTHR45888">
    <property type="entry name" value="HL01030P-RELATED"/>
    <property type="match status" value="1"/>
</dbReference>
<dbReference type="InterPro" id="IPR011011">
    <property type="entry name" value="Znf_FYVE_PHD"/>
</dbReference>
<evidence type="ECO:0000256" key="12">
    <source>
        <dbReference type="PROSITE-ProRule" id="PRU00146"/>
    </source>
</evidence>
<dbReference type="CDD" id="cd21085">
    <property type="entry name" value="WH_NTD_PHF10"/>
    <property type="match status" value="1"/>
</dbReference>
<evidence type="ECO:0000256" key="7">
    <source>
        <dbReference type="ARBA" id="ARBA00022833"/>
    </source>
</evidence>
<dbReference type="FunCoup" id="B3RZP6">
    <property type="interactions" value="481"/>
</dbReference>
<dbReference type="InParanoid" id="B3RZP6"/>
<dbReference type="PROSITE" id="PS50016">
    <property type="entry name" value="ZF_PHD_2"/>
    <property type="match status" value="2"/>
</dbReference>
<dbReference type="OrthoDB" id="1903104at2759"/>
<keyword evidence="4" id="KW-0479">Metal-binding</keyword>
<feature type="region of interest" description="Disordered" evidence="13">
    <location>
        <begin position="119"/>
        <end position="140"/>
    </location>
</feature>
<evidence type="ECO:0000256" key="13">
    <source>
        <dbReference type="SAM" id="MobiDB-lite"/>
    </source>
</evidence>
<dbReference type="Proteomes" id="UP000009022">
    <property type="component" value="Unassembled WGS sequence"/>
</dbReference>
<keyword evidence="6 12" id="KW-0863">Zinc-finger</keyword>
<feature type="domain" description="PHD-type" evidence="14">
    <location>
        <begin position="321"/>
        <end position="380"/>
    </location>
</feature>
<dbReference type="InterPro" id="IPR001965">
    <property type="entry name" value="Znf_PHD"/>
</dbReference>
<dbReference type="PhylomeDB" id="B3RZP6"/>
<evidence type="ECO:0000256" key="11">
    <source>
        <dbReference type="ARBA" id="ARBA00023242"/>
    </source>
</evidence>
<dbReference type="PANTHER" id="PTHR45888:SF4">
    <property type="entry name" value="PHD FINGER PROTEIN 10"/>
    <property type="match status" value="1"/>
</dbReference>
<dbReference type="GO" id="GO:0008270">
    <property type="term" value="F:zinc ion binding"/>
    <property type="evidence" value="ECO:0007669"/>
    <property type="project" value="UniProtKB-KW"/>
</dbReference>
<proteinExistence type="inferred from homology"/>
<keyword evidence="7" id="KW-0862">Zinc</keyword>
<dbReference type="InterPro" id="IPR013083">
    <property type="entry name" value="Znf_RING/FYVE/PHD"/>
</dbReference>
<dbReference type="Gene3D" id="3.30.40.10">
    <property type="entry name" value="Zinc/RING finger domain, C3HC4 (zinc finger)"/>
    <property type="match status" value="1"/>
</dbReference>
<evidence type="ECO:0000256" key="9">
    <source>
        <dbReference type="ARBA" id="ARBA00023015"/>
    </source>
</evidence>
<evidence type="ECO:0000256" key="1">
    <source>
        <dbReference type="ARBA" id="ARBA00004123"/>
    </source>
</evidence>
<feature type="domain" description="PHD-type" evidence="14">
    <location>
        <begin position="377"/>
        <end position="425"/>
    </location>
</feature>
<name>B3RZP6_TRIAD</name>
<dbReference type="AlphaFoldDB" id="B3RZP6"/>